<protein>
    <recommendedName>
        <fullName evidence="4">Phosphodiesterase</fullName>
    </recommendedName>
</protein>
<evidence type="ECO:0008006" key="4">
    <source>
        <dbReference type="Google" id="ProtNLM"/>
    </source>
</evidence>
<dbReference type="STRING" id="1817864.A2Z21_08730"/>
<dbReference type="PANTHER" id="PTHR10151">
    <property type="entry name" value="ECTONUCLEOTIDE PYROPHOSPHATASE/PHOSPHODIESTERASE"/>
    <property type="match status" value="1"/>
</dbReference>
<dbReference type="PANTHER" id="PTHR10151:SF120">
    <property type="entry name" value="BIS(5'-ADENOSYL)-TRIPHOSPHATASE"/>
    <property type="match status" value="1"/>
</dbReference>
<dbReference type="GO" id="GO:0016787">
    <property type="term" value="F:hydrolase activity"/>
    <property type="evidence" value="ECO:0007669"/>
    <property type="project" value="UniProtKB-ARBA"/>
</dbReference>
<dbReference type="AlphaFoldDB" id="A0A1F5V0K7"/>
<reference evidence="2 3" key="1">
    <citation type="journal article" date="2016" name="Nat. Commun.">
        <title>Thousands of microbial genomes shed light on interconnected biogeochemical processes in an aquifer system.</title>
        <authorList>
            <person name="Anantharaman K."/>
            <person name="Brown C.T."/>
            <person name="Hug L.A."/>
            <person name="Sharon I."/>
            <person name="Castelle C.J."/>
            <person name="Probst A.J."/>
            <person name="Thomas B.C."/>
            <person name="Singh A."/>
            <person name="Wilkins M.J."/>
            <person name="Karaoz U."/>
            <person name="Brodie E.L."/>
            <person name="Williams K.H."/>
            <person name="Hubbard S.S."/>
            <person name="Banfield J.F."/>
        </authorList>
    </citation>
    <scope>NUCLEOTIDE SEQUENCE [LARGE SCALE GENOMIC DNA]</scope>
    <source>
        <strain evidence="3">RBG_16_55_9</strain>
    </source>
</reference>
<evidence type="ECO:0000256" key="1">
    <source>
        <dbReference type="SAM" id="MobiDB-lite"/>
    </source>
</evidence>
<gene>
    <name evidence="2" type="ORF">A2Z21_08730</name>
</gene>
<name>A0A1F5V0K7_FRAXR</name>
<dbReference type="Pfam" id="PF01663">
    <property type="entry name" value="Phosphodiest"/>
    <property type="match status" value="1"/>
</dbReference>
<evidence type="ECO:0000313" key="2">
    <source>
        <dbReference type="EMBL" id="OGF56858.1"/>
    </source>
</evidence>
<dbReference type="EMBL" id="MFGX01000024">
    <property type="protein sequence ID" value="OGF56858.1"/>
    <property type="molecule type" value="Genomic_DNA"/>
</dbReference>
<feature type="region of interest" description="Disordered" evidence="1">
    <location>
        <begin position="501"/>
        <end position="537"/>
    </location>
</feature>
<accession>A0A1F5V0K7</accession>
<dbReference type="InterPro" id="IPR017850">
    <property type="entry name" value="Alkaline_phosphatase_core_sf"/>
</dbReference>
<proteinExistence type="predicted"/>
<comment type="caution">
    <text evidence="2">The sequence shown here is derived from an EMBL/GenBank/DDBJ whole genome shotgun (WGS) entry which is preliminary data.</text>
</comment>
<dbReference type="Gene3D" id="3.40.720.10">
    <property type="entry name" value="Alkaline Phosphatase, subunit A"/>
    <property type="match status" value="2"/>
</dbReference>
<organism evidence="2 3">
    <name type="scientific">Fraserbacteria sp. (strain RBG_16_55_9)</name>
    <dbReference type="NCBI Taxonomy" id="1817864"/>
    <lineage>
        <taxon>Bacteria</taxon>
        <taxon>Candidatus Fraseribacteriota</taxon>
    </lineage>
</organism>
<dbReference type="Proteomes" id="UP000179157">
    <property type="component" value="Unassembled WGS sequence"/>
</dbReference>
<evidence type="ECO:0000313" key="3">
    <source>
        <dbReference type="Proteomes" id="UP000179157"/>
    </source>
</evidence>
<dbReference type="InterPro" id="IPR002591">
    <property type="entry name" value="Phosphodiest/P_Trfase"/>
</dbReference>
<dbReference type="SUPFAM" id="SSF53649">
    <property type="entry name" value="Alkaline phosphatase-like"/>
    <property type="match status" value="1"/>
</dbReference>
<sequence>MNRCKIAIIALDGASPDLVERWAREGYLPNLAKLLEQGAFGPLLSVVPPVTGAAWGSFLTGVAPGRHGVFEWLSRREGSYQMGLIDSSFLRYPTLFEWLSTHGVRVGAVGVPLTYPVRPIRGFILSDLLTPPGQNYAYPPHLKEELEHHLGGPYPVAPPPWLGRQRAERWLIALKASLAARAKAAQYLATHHPWDFFMVHVMETDSVQHQMWHTLDGIARRRYRVRMEGNPILEVYQLADDLVGQLLKSFDEDTMVFVISDHGFGPLHYNLHLNTWLLRQGFLKLKQNFSTHLKRLMFEGGIVPENLYPWEERFRLLGWARGEQAYRWLGRFSLSMQNIDWGKTVAYSYGNVGQIYLNRRGREPEGIVTEADAKRILGELEHALLSWVNPHSGERVVKRVYGKEEVYSHRALERAPDLVFLPEDGYSPMGLSEFLSNEIISQPVAHSGWHRMEGLFVGVGEPLQRGFAKNLRLIDLYPTICKLFGVPIPPDMDGQVSEELLRSEAKPHQTWETSSERGTGTPDRPTEGAIVGSHSTATSAEEELIRERLKGLGYF</sequence>